<proteinExistence type="predicted"/>
<dbReference type="RefSeq" id="WP_345387875.1">
    <property type="nucleotide sequence ID" value="NZ_BAABHG010000002.1"/>
</dbReference>
<evidence type="ECO:0000313" key="2">
    <source>
        <dbReference type="EMBL" id="MFD2458521.1"/>
    </source>
</evidence>
<keyword evidence="2" id="KW-0503">Monooxygenase</keyword>
<dbReference type="EMBL" id="JBHUKU010000004">
    <property type="protein sequence ID" value="MFD2458521.1"/>
    <property type="molecule type" value="Genomic_DNA"/>
</dbReference>
<dbReference type="GO" id="GO:0004497">
    <property type="term" value="F:monooxygenase activity"/>
    <property type="evidence" value="ECO:0007669"/>
    <property type="project" value="UniProtKB-KW"/>
</dbReference>
<evidence type="ECO:0000313" key="3">
    <source>
        <dbReference type="Proteomes" id="UP001597419"/>
    </source>
</evidence>
<sequence>MTIGFVGVHYPRPEYFEEFVARVGQVAEILRSRPGCLAARSWVTADGAAVSTVEFESQGALDAAFADSREQLAPLVVFDEREHRPRQVFTLESR</sequence>
<protein>
    <submittedName>
        <fullName evidence="2">Antibiotic biosynthesis monooxygenase</fullName>
    </submittedName>
</protein>
<reference evidence="3" key="1">
    <citation type="journal article" date="2019" name="Int. J. Syst. Evol. Microbiol.">
        <title>The Global Catalogue of Microorganisms (GCM) 10K type strain sequencing project: providing services to taxonomists for standard genome sequencing and annotation.</title>
        <authorList>
            <consortium name="The Broad Institute Genomics Platform"/>
            <consortium name="The Broad Institute Genome Sequencing Center for Infectious Disease"/>
            <person name="Wu L."/>
            <person name="Ma J."/>
        </authorList>
    </citation>
    <scope>NUCLEOTIDE SEQUENCE [LARGE SCALE GENOMIC DNA]</scope>
    <source>
        <strain evidence="3">CGMCC 4.7643</strain>
    </source>
</reference>
<feature type="domain" description="ABM" evidence="1">
    <location>
        <begin position="10"/>
        <end position="64"/>
    </location>
</feature>
<name>A0ABW5GAF7_9PSEU</name>
<keyword evidence="2" id="KW-0560">Oxidoreductase</keyword>
<evidence type="ECO:0000259" key="1">
    <source>
        <dbReference type="Pfam" id="PF03992"/>
    </source>
</evidence>
<organism evidence="2 3">
    <name type="scientific">Amycolatopsis samaneae</name>
    <dbReference type="NCBI Taxonomy" id="664691"/>
    <lineage>
        <taxon>Bacteria</taxon>
        <taxon>Bacillati</taxon>
        <taxon>Actinomycetota</taxon>
        <taxon>Actinomycetes</taxon>
        <taxon>Pseudonocardiales</taxon>
        <taxon>Pseudonocardiaceae</taxon>
        <taxon>Amycolatopsis</taxon>
    </lineage>
</organism>
<dbReference type="InterPro" id="IPR007138">
    <property type="entry name" value="ABM_dom"/>
</dbReference>
<gene>
    <name evidence="2" type="ORF">ACFSYJ_07920</name>
</gene>
<dbReference type="Proteomes" id="UP001597419">
    <property type="component" value="Unassembled WGS sequence"/>
</dbReference>
<keyword evidence="3" id="KW-1185">Reference proteome</keyword>
<comment type="caution">
    <text evidence="2">The sequence shown here is derived from an EMBL/GenBank/DDBJ whole genome shotgun (WGS) entry which is preliminary data.</text>
</comment>
<dbReference type="SUPFAM" id="SSF54909">
    <property type="entry name" value="Dimeric alpha+beta barrel"/>
    <property type="match status" value="1"/>
</dbReference>
<accession>A0ABW5GAF7</accession>
<dbReference type="Pfam" id="PF03992">
    <property type="entry name" value="ABM"/>
    <property type="match status" value="1"/>
</dbReference>
<dbReference type="Gene3D" id="3.30.70.100">
    <property type="match status" value="1"/>
</dbReference>
<dbReference type="InterPro" id="IPR011008">
    <property type="entry name" value="Dimeric_a/b-barrel"/>
</dbReference>